<comment type="similarity">
    <text evidence="3 13">Belongs to the NapB family.</text>
</comment>
<comment type="caution">
    <text evidence="17">The sequence shown here is derived from an EMBL/GenBank/DDBJ whole genome shotgun (WGS) entry which is preliminary data.</text>
</comment>
<evidence type="ECO:0000256" key="5">
    <source>
        <dbReference type="ARBA" id="ARBA00022448"/>
    </source>
</evidence>
<organism evidence="17 18">
    <name type="scientific">Comamonas suwonensis</name>
    <dbReference type="NCBI Taxonomy" id="2606214"/>
    <lineage>
        <taxon>Bacteria</taxon>
        <taxon>Pseudomonadati</taxon>
        <taxon>Pseudomonadota</taxon>
        <taxon>Betaproteobacteria</taxon>
        <taxon>Burkholderiales</taxon>
        <taxon>Comamonadaceae</taxon>
        <taxon>Comamonas</taxon>
    </lineage>
</organism>
<proteinExistence type="inferred from homology"/>
<evidence type="ECO:0000256" key="8">
    <source>
        <dbReference type="ARBA" id="ARBA00022729"/>
    </source>
</evidence>
<dbReference type="FunFam" id="1.10.1130.10:FF:000001">
    <property type="entry name" value="Periplasmic nitrate reductase, electron transfer subunit"/>
    <property type="match status" value="1"/>
</dbReference>
<keyword evidence="9 13" id="KW-0574">Periplasm</keyword>
<dbReference type="RefSeq" id="WP_198461688.1">
    <property type="nucleotide sequence ID" value="NZ_JABBCQ020000018.1"/>
</dbReference>
<comment type="subunit">
    <text evidence="13">Component of the periplasmic nitrate reductase NapAB complex composed of NapA and NapB.</text>
</comment>
<evidence type="ECO:0000256" key="2">
    <source>
        <dbReference type="ARBA" id="ARBA00004418"/>
    </source>
</evidence>
<keyword evidence="10 13" id="KW-0249">Electron transport</keyword>
<evidence type="ECO:0000256" key="16">
    <source>
        <dbReference type="SAM" id="SignalP"/>
    </source>
</evidence>
<evidence type="ECO:0000256" key="3">
    <source>
        <dbReference type="ARBA" id="ARBA00007368"/>
    </source>
</evidence>
<keyword evidence="6 14" id="KW-0349">Heme</keyword>
<dbReference type="GO" id="GO:0046872">
    <property type="term" value="F:metal ion binding"/>
    <property type="evidence" value="ECO:0007669"/>
    <property type="project" value="UniProtKB-KW"/>
</dbReference>
<keyword evidence="18" id="KW-1185">Reference proteome</keyword>
<evidence type="ECO:0000256" key="15">
    <source>
        <dbReference type="PIRSR" id="PIRSR006105-2"/>
    </source>
</evidence>
<evidence type="ECO:0000256" key="1">
    <source>
        <dbReference type="ARBA" id="ARBA00002599"/>
    </source>
</evidence>
<comment type="PTM">
    <text evidence="14">Binds 2 heme C groups per subunit.</text>
</comment>
<comment type="function">
    <text evidence="1">Electron transfer subunit of the periplasmic nitrate reductase complex NapAB. Receives electrons from the membrane-anchored tetraheme c-type NapC protein and transfers these to NapA subunit, thus allowing electron flow between membrane and periplasm. Essential for periplasmic nitrate reduction with nitrate as the terminal electron acceptor.</text>
</comment>
<gene>
    <name evidence="17" type="ORF">HF327_017895</name>
</gene>
<evidence type="ECO:0000256" key="6">
    <source>
        <dbReference type="ARBA" id="ARBA00022617"/>
    </source>
</evidence>
<keyword evidence="11 15" id="KW-0408">Iron</keyword>
<keyword evidence="8 16" id="KW-0732">Signal</keyword>
<reference evidence="17" key="1">
    <citation type="submission" date="2020-12" db="EMBL/GenBank/DDBJ databases">
        <title>Comamonas sp. nov., isolated from stream water.</title>
        <authorList>
            <person name="Park K.-H."/>
        </authorList>
    </citation>
    <scope>NUCLEOTIDE SEQUENCE</scope>
    <source>
        <strain evidence="17">EJ-4</strain>
    </source>
</reference>
<dbReference type="GO" id="GO:0042597">
    <property type="term" value="C:periplasmic space"/>
    <property type="evidence" value="ECO:0007669"/>
    <property type="project" value="UniProtKB-SubCell"/>
</dbReference>
<feature type="binding site" description="axial binding residue" evidence="15">
    <location>
        <position position="92"/>
    </location>
    <ligand>
        <name>heme c</name>
        <dbReference type="ChEBI" id="CHEBI:61717"/>
        <label>1</label>
    </ligand>
    <ligandPart>
        <name>Fe</name>
        <dbReference type="ChEBI" id="CHEBI:18248"/>
    </ligandPart>
</feature>
<dbReference type="AlphaFoldDB" id="A0A843BB00"/>
<dbReference type="PIRSF" id="PIRSF006105">
    <property type="entry name" value="NapB"/>
    <property type="match status" value="1"/>
</dbReference>
<evidence type="ECO:0000256" key="4">
    <source>
        <dbReference type="ARBA" id="ARBA00013773"/>
    </source>
</evidence>
<evidence type="ECO:0000256" key="10">
    <source>
        <dbReference type="ARBA" id="ARBA00022982"/>
    </source>
</evidence>
<comment type="subcellular location">
    <subcellularLocation>
        <location evidence="2 13">Periplasm</location>
    </subcellularLocation>
</comment>
<evidence type="ECO:0000256" key="9">
    <source>
        <dbReference type="ARBA" id="ARBA00022764"/>
    </source>
</evidence>
<evidence type="ECO:0000256" key="7">
    <source>
        <dbReference type="ARBA" id="ARBA00022723"/>
    </source>
</evidence>
<feature type="binding site" description="covalent" evidence="14">
    <location>
        <position position="128"/>
    </location>
    <ligand>
        <name>heme c</name>
        <dbReference type="ChEBI" id="CHEBI:61717"/>
        <label>2</label>
    </ligand>
</feature>
<dbReference type="GO" id="GO:0009061">
    <property type="term" value="P:anaerobic respiration"/>
    <property type="evidence" value="ECO:0007669"/>
    <property type="project" value="InterPro"/>
</dbReference>
<name>A0A843BB00_9BURK</name>
<keyword evidence="5 13" id="KW-0813">Transport</keyword>
<dbReference type="EMBL" id="JABBCQ020000018">
    <property type="protein sequence ID" value="MBI1626362.1"/>
    <property type="molecule type" value="Genomic_DNA"/>
</dbReference>
<protein>
    <recommendedName>
        <fullName evidence="4 13">Periplasmic nitrate reductase, electron transfer subunit</fullName>
    </recommendedName>
    <alternativeName>
        <fullName evidence="12 13">Diheme cytochrome c NapB</fullName>
    </alternativeName>
</protein>
<feature type="binding site" description="axial binding residue" evidence="15">
    <location>
        <position position="74"/>
    </location>
    <ligand>
        <name>heme c</name>
        <dbReference type="ChEBI" id="CHEBI:61717"/>
        <label>1</label>
    </ligand>
    <ligandPart>
        <name>Fe</name>
        <dbReference type="ChEBI" id="CHEBI:18248"/>
    </ligandPart>
</feature>
<dbReference type="Gene3D" id="1.10.1130.10">
    <property type="entry name" value="Flavocytochrome C3, Chain A"/>
    <property type="match status" value="1"/>
</dbReference>
<dbReference type="PANTHER" id="PTHR38604">
    <property type="entry name" value="PERIPLASMIC NITRATE REDUCTASE, ELECTRON TRANSFER SUBUNIT"/>
    <property type="match status" value="1"/>
</dbReference>
<dbReference type="InterPro" id="IPR036280">
    <property type="entry name" value="Multihaem_cyt_sf"/>
</dbReference>
<evidence type="ECO:0000313" key="17">
    <source>
        <dbReference type="EMBL" id="MBI1626362.1"/>
    </source>
</evidence>
<evidence type="ECO:0000256" key="12">
    <source>
        <dbReference type="ARBA" id="ARBA00031832"/>
    </source>
</evidence>
<dbReference type="Proteomes" id="UP000530032">
    <property type="component" value="Unassembled WGS sequence"/>
</dbReference>
<dbReference type="InterPro" id="IPR005591">
    <property type="entry name" value="NapB"/>
</dbReference>
<feature type="signal peptide" evidence="16">
    <location>
        <begin position="1"/>
        <end position="29"/>
    </location>
</feature>
<feature type="binding site" description="covalent" evidence="14">
    <location>
        <position position="88"/>
    </location>
    <ligand>
        <name>heme c</name>
        <dbReference type="ChEBI" id="CHEBI:61717"/>
        <label>1</label>
    </ligand>
</feature>
<feature type="binding site" description="covalent" evidence="14">
    <location>
        <position position="131"/>
    </location>
    <ligand>
        <name>heme c</name>
        <dbReference type="ChEBI" id="CHEBI:61717"/>
        <label>2</label>
    </ligand>
</feature>
<accession>A0A843BB00</accession>
<evidence type="ECO:0000256" key="13">
    <source>
        <dbReference type="PIRNR" id="PIRNR006105"/>
    </source>
</evidence>
<keyword evidence="7 15" id="KW-0479">Metal-binding</keyword>
<evidence type="ECO:0000256" key="11">
    <source>
        <dbReference type="ARBA" id="ARBA00023004"/>
    </source>
</evidence>
<dbReference type="SUPFAM" id="SSF48695">
    <property type="entry name" value="Multiheme cytochromes"/>
    <property type="match status" value="1"/>
</dbReference>
<evidence type="ECO:0000313" key="18">
    <source>
        <dbReference type="Proteomes" id="UP000530032"/>
    </source>
</evidence>
<feature type="binding site" description="axial binding residue" evidence="15">
    <location>
        <position position="132"/>
    </location>
    <ligand>
        <name>heme c</name>
        <dbReference type="ChEBI" id="CHEBI:61717"/>
        <label>2</label>
    </ligand>
    <ligandPart>
        <name>Fe</name>
        <dbReference type="ChEBI" id="CHEBI:18248"/>
    </ligandPart>
</feature>
<feature type="binding site" description="covalent" evidence="14">
    <location>
        <position position="91"/>
    </location>
    <ligand>
        <name>heme c</name>
        <dbReference type="ChEBI" id="CHEBI:61717"/>
        <label>1</label>
    </ligand>
</feature>
<dbReference type="PANTHER" id="PTHR38604:SF1">
    <property type="entry name" value="PERIPLASMIC NITRATE REDUCTASE, ELECTRON TRANSFER SUBUNIT"/>
    <property type="match status" value="1"/>
</dbReference>
<feature type="chain" id="PRO_5032876502" description="Periplasmic nitrate reductase, electron transfer subunit" evidence="16">
    <location>
        <begin position="30"/>
        <end position="168"/>
    </location>
</feature>
<evidence type="ECO:0000256" key="14">
    <source>
        <dbReference type="PIRSR" id="PIRSR006105-1"/>
    </source>
</evidence>
<feature type="binding site" description="axial binding residue" evidence="15">
    <location>
        <position position="109"/>
    </location>
    <ligand>
        <name>heme c</name>
        <dbReference type="ChEBI" id="CHEBI:61717"/>
        <label>2</label>
    </ligand>
    <ligandPart>
        <name>Fe</name>
        <dbReference type="ChEBI" id="CHEBI:18248"/>
    </ligandPart>
</feature>
<sequence length="168" mass="19011">MNFFRNFIRIVGMLLMLNIGMTWAPSAVAETFYDAARGPTPIMQATKPPVLGNAINDDVRRTRNYTWQPPTIPHRVDGYQVDKNFNKCMDCHSRTKAEVSQAVPVSVTHYMDRDGRMLGQVSTRRYFCQQCHVAQDAVRPIVSNTFEDVDTVILKALQSQSGKASKKN</sequence>
<dbReference type="Pfam" id="PF03892">
    <property type="entry name" value="NapB"/>
    <property type="match status" value="1"/>
</dbReference>